<evidence type="ECO:0000256" key="11">
    <source>
        <dbReference type="ARBA" id="ARBA00023080"/>
    </source>
</evidence>
<name>A0ABD1VNX3_9LAMI</name>
<dbReference type="PRINTS" id="PR01243">
    <property type="entry name" value="NUCDPKINASE"/>
</dbReference>
<keyword evidence="16" id="KW-0732">Signal</keyword>
<keyword evidence="11" id="KW-0546">Nucleotide metabolism</keyword>
<dbReference type="GO" id="GO:0009117">
    <property type="term" value="P:nucleotide metabolic process"/>
    <property type="evidence" value="ECO:0007669"/>
    <property type="project" value="UniProtKB-KW"/>
</dbReference>
<dbReference type="PROSITE" id="PS51374">
    <property type="entry name" value="NDPK_LIKE"/>
    <property type="match status" value="1"/>
</dbReference>
<dbReference type="GO" id="GO:0005524">
    <property type="term" value="F:ATP binding"/>
    <property type="evidence" value="ECO:0007669"/>
    <property type="project" value="UniProtKB-KW"/>
</dbReference>
<dbReference type="PANTHER" id="PTHR46161:SF3">
    <property type="entry name" value="NUCLEOSIDE DIPHOSPHATE KINASE DDB_G0292928-RELATED"/>
    <property type="match status" value="1"/>
</dbReference>
<evidence type="ECO:0000256" key="6">
    <source>
        <dbReference type="ARBA" id="ARBA00022723"/>
    </source>
</evidence>
<gene>
    <name evidence="18" type="ORF">Adt_00022</name>
</gene>
<keyword evidence="7 15" id="KW-0547">Nucleotide-binding</keyword>
<evidence type="ECO:0000256" key="13">
    <source>
        <dbReference type="PROSITE-ProRule" id="PRU00706"/>
    </source>
</evidence>
<dbReference type="EMBL" id="JBFOLK010000001">
    <property type="protein sequence ID" value="KAL2539044.1"/>
    <property type="molecule type" value="Genomic_DNA"/>
</dbReference>
<accession>A0ABD1VNX3</accession>
<comment type="function">
    <text evidence="12">Major role in the synthesis of nucleoside triphosphates other than ATP. The ATP gamma phosphate is transferred to the NDP beta phosphate via a ping-pong mechanism, using a phosphorylated active-site intermediate.</text>
</comment>
<evidence type="ECO:0000256" key="7">
    <source>
        <dbReference type="ARBA" id="ARBA00022741"/>
    </source>
</evidence>
<evidence type="ECO:0000256" key="15">
    <source>
        <dbReference type="RuleBase" id="RU004013"/>
    </source>
</evidence>
<feature type="signal peptide" evidence="16">
    <location>
        <begin position="1"/>
        <end position="23"/>
    </location>
</feature>
<evidence type="ECO:0000256" key="14">
    <source>
        <dbReference type="RuleBase" id="RU004011"/>
    </source>
</evidence>
<dbReference type="GO" id="GO:0004550">
    <property type="term" value="F:nucleoside diphosphate kinase activity"/>
    <property type="evidence" value="ECO:0007669"/>
    <property type="project" value="UniProtKB-EC"/>
</dbReference>
<sequence length="182" mass="20513">MAIQFIPLLARFLLPFLFASTLCLPHRLLAYVSTEKEKTLAMIKPDGIAGNYTDVIKKTILDSGFSITQEMLLELNKETVRSFYAEHASKSFFPDLVQYMSRIKFSDFVKKVNAIADWRALIGPTDANNAKITQPNSIRAMCGMDLQRNCVHGSDSPQSADREIMFFFNKASSGFVSRNDEL</sequence>
<protein>
    <recommendedName>
        <fullName evidence="15">Nucleoside diphosphate kinase</fullName>
        <ecNumber evidence="15">2.7.4.6</ecNumber>
    </recommendedName>
</protein>
<evidence type="ECO:0000313" key="18">
    <source>
        <dbReference type="EMBL" id="KAL2539044.1"/>
    </source>
</evidence>
<evidence type="ECO:0000256" key="16">
    <source>
        <dbReference type="SAM" id="SignalP"/>
    </source>
</evidence>
<dbReference type="InterPro" id="IPR034907">
    <property type="entry name" value="NDK-like_dom"/>
</dbReference>
<dbReference type="InterPro" id="IPR036850">
    <property type="entry name" value="NDK-like_dom_sf"/>
</dbReference>
<dbReference type="SUPFAM" id="SSF54919">
    <property type="entry name" value="Nucleoside diphosphate kinase, NDK"/>
    <property type="match status" value="1"/>
</dbReference>
<dbReference type="AlphaFoldDB" id="A0ABD1VNX3"/>
<feature type="domain" description="Nucleoside diphosphate kinase-like" evidence="17">
    <location>
        <begin position="36"/>
        <end position="174"/>
    </location>
</feature>
<dbReference type="EC" id="2.7.4.6" evidence="15"/>
<feature type="binding site" evidence="13">
    <location>
        <position position="92"/>
    </location>
    <ligand>
        <name>ATP</name>
        <dbReference type="ChEBI" id="CHEBI:30616"/>
    </ligand>
</feature>
<evidence type="ECO:0000256" key="2">
    <source>
        <dbReference type="ARBA" id="ARBA00000937"/>
    </source>
</evidence>
<evidence type="ECO:0000256" key="10">
    <source>
        <dbReference type="ARBA" id="ARBA00022842"/>
    </source>
</evidence>
<keyword evidence="9 15" id="KW-0067">ATP-binding</keyword>
<evidence type="ECO:0000256" key="5">
    <source>
        <dbReference type="ARBA" id="ARBA00022679"/>
    </source>
</evidence>
<evidence type="ECO:0000259" key="17">
    <source>
        <dbReference type="SMART" id="SM00562"/>
    </source>
</evidence>
<feature type="chain" id="PRO_5044815900" description="Nucleoside diphosphate kinase" evidence="16">
    <location>
        <begin position="24"/>
        <end position="182"/>
    </location>
</feature>
<keyword evidence="19" id="KW-1185">Reference proteome</keyword>
<evidence type="ECO:0000256" key="8">
    <source>
        <dbReference type="ARBA" id="ARBA00022777"/>
    </source>
</evidence>
<proteinExistence type="inferred from homology"/>
<evidence type="ECO:0000256" key="12">
    <source>
        <dbReference type="ARBA" id="ARBA00025669"/>
    </source>
</evidence>
<organism evidence="18 19">
    <name type="scientific">Abeliophyllum distichum</name>
    <dbReference type="NCBI Taxonomy" id="126358"/>
    <lineage>
        <taxon>Eukaryota</taxon>
        <taxon>Viridiplantae</taxon>
        <taxon>Streptophyta</taxon>
        <taxon>Embryophyta</taxon>
        <taxon>Tracheophyta</taxon>
        <taxon>Spermatophyta</taxon>
        <taxon>Magnoliopsida</taxon>
        <taxon>eudicotyledons</taxon>
        <taxon>Gunneridae</taxon>
        <taxon>Pentapetalae</taxon>
        <taxon>asterids</taxon>
        <taxon>lamiids</taxon>
        <taxon>Lamiales</taxon>
        <taxon>Oleaceae</taxon>
        <taxon>Forsythieae</taxon>
        <taxon>Abeliophyllum</taxon>
    </lineage>
</organism>
<dbReference type="GO" id="GO:0046872">
    <property type="term" value="F:metal ion binding"/>
    <property type="evidence" value="ECO:0007669"/>
    <property type="project" value="UniProtKB-KW"/>
</dbReference>
<feature type="binding site" evidence="13">
    <location>
        <position position="44"/>
    </location>
    <ligand>
        <name>ATP</name>
        <dbReference type="ChEBI" id="CHEBI:30616"/>
    </ligand>
</feature>
<keyword evidence="8 15" id="KW-0418">Kinase</keyword>
<dbReference type="Pfam" id="PF00334">
    <property type="entry name" value="NDK"/>
    <property type="match status" value="1"/>
</dbReference>
<evidence type="ECO:0000313" key="19">
    <source>
        <dbReference type="Proteomes" id="UP001604336"/>
    </source>
</evidence>
<feature type="binding site" evidence="13">
    <location>
        <position position="119"/>
    </location>
    <ligand>
        <name>ATP</name>
        <dbReference type="ChEBI" id="CHEBI:30616"/>
    </ligand>
</feature>
<keyword evidence="10" id="KW-0460">Magnesium</keyword>
<dbReference type="Proteomes" id="UP001604336">
    <property type="component" value="Unassembled WGS sequence"/>
</dbReference>
<feature type="binding site" evidence="13">
    <location>
        <position position="139"/>
    </location>
    <ligand>
        <name>ATP</name>
        <dbReference type="ChEBI" id="CHEBI:30616"/>
    </ligand>
</feature>
<keyword evidence="4" id="KW-0963">Cytoplasm</keyword>
<feature type="binding site" evidence="13">
    <location>
        <position position="149"/>
    </location>
    <ligand>
        <name>ATP</name>
        <dbReference type="ChEBI" id="CHEBI:30616"/>
    </ligand>
</feature>
<keyword evidence="5 15" id="KW-0808">Transferase</keyword>
<comment type="catalytic activity">
    <reaction evidence="2">
        <text>a ribonucleoside 5'-diphosphate + ATP = a ribonucleoside 5'-triphosphate + ADP</text>
        <dbReference type="Rhea" id="RHEA:18113"/>
        <dbReference type="ChEBI" id="CHEBI:30616"/>
        <dbReference type="ChEBI" id="CHEBI:57930"/>
        <dbReference type="ChEBI" id="CHEBI:61557"/>
        <dbReference type="ChEBI" id="CHEBI:456216"/>
        <dbReference type="EC" id="2.7.4.6"/>
    </reaction>
</comment>
<evidence type="ECO:0000256" key="1">
    <source>
        <dbReference type="ARBA" id="ARBA00000082"/>
    </source>
</evidence>
<evidence type="ECO:0000256" key="9">
    <source>
        <dbReference type="ARBA" id="ARBA00022840"/>
    </source>
</evidence>
<dbReference type="InterPro" id="IPR001564">
    <property type="entry name" value="Nucleoside_diP_kinase"/>
</dbReference>
<keyword evidence="6" id="KW-0479">Metal-binding</keyword>
<feature type="active site" description="Pros-phosphohistidine intermediate" evidence="13">
    <location>
        <position position="152"/>
    </location>
</feature>
<dbReference type="InterPro" id="IPR023005">
    <property type="entry name" value="Nucleoside_diP_kinase_AS"/>
</dbReference>
<dbReference type="PANTHER" id="PTHR46161">
    <property type="entry name" value="NUCLEOSIDE DIPHOSPHATE KINASE"/>
    <property type="match status" value="1"/>
</dbReference>
<dbReference type="Gene3D" id="3.30.70.141">
    <property type="entry name" value="Nucleoside diphosphate kinase-like domain"/>
    <property type="match status" value="1"/>
</dbReference>
<reference evidence="19" key="1">
    <citation type="submission" date="2024-07" db="EMBL/GenBank/DDBJ databases">
        <title>Two chromosome-level genome assemblies of Korean endemic species Abeliophyllum distichum and Forsythia ovata (Oleaceae).</title>
        <authorList>
            <person name="Jang H."/>
        </authorList>
    </citation>
    <scope>NUCLEOTIDE SEQUENCE [LARGE SCALE GENOMIC DNA]</scope>
</reference>
<comment type="similarity">
    <text evidence="3 13 14">Belongs to the NDK family.</text>
</comment>
<comment type="caution">
    <text evidence="18">The sequence shown here is derived from an EMBL/GenBank/DDBJ whole genome shotgun (WGS) entry which is preliminary data.</text>
</comment>
<evidence type="ECO:0000256" key="3">
    <source>
        <dbReference type="ARBA" id="ARBA00008142"/>
    </source>
</evidence>
<feature type="binding site" evidence="13">
    <location>
        <position position="125"/>
    </location>
    <ligand>
        <name>ATP</name>
        <dbReference type="ChEBI" id="CHEBI:30616"/>
    </ligand>
</feature>
<evidence type="ECO:0000256" key="4">
    <source>
        <dbReference type="ARBA" id="ARBA00022490"/>
    </source>
</evidence>
<dbReference type="SMART" id="SM00562">
    <property type="entry name" value="NDK"/>
    <property type="match status" value="1"/>
</dbReference>
<dbReference type="PROSITE" id="PS00469">
    <property type="entry name" value="NDPK"/>
    <property type="match status" value="1"/>
</dbReference>
<comment type="catalytic activity">
    <reaction evidence="1 15">
        <text>a 2'-deoxyribonucleoside 5'-diphosphate + ATP = a 2'-deoxyribonucleoside 5'-triphosphate + ADP</text>
        <dbReference type="Rhea" id="RHEA:44640"/>
        <dbReference type="ChEBI" id="CHEBI:30616"/>
        <dbReference type="ChEBI" id="CHEBI:61560"/>
        <dbReference type="ChEBI" id="CHEBI:73316"/>
        <dbReference type="ChEBI" id="CHEBI:456216"/>
        <dbReference type="EC" id="2.7.4.6"/>
    </reaction>
</comment>